<gene>
    <name evidence="1" type="ORF">ARMOST_02884</name>
</gene>
<evidence type="ECO:0000313" key="1">
    <source>
        <dbReference type="EMBL" id="SJK99576.1"/>
    </source>
</evidence>
<dbReference type="AlphaFoldDB" id="A0A284QSX4"/>
<dbReference type="OrthoDB" id="3065826at2759"/>
<dbReference type="Proteomes" id="UP000219338">
    <property type="component" value="Unassembled WGS sequence"/>
</dbReference>
<accession>A0A284QSX4</accession>
<evidence type="ECO:0000313" key="2">
    <source>
        <dbReference type="Proteomes" id="UP000219338"/>
    </source>
</evidence>
<name>A0A284QSX4_ARMOS</name>
<keyword evidence="2" id="KW-1185">Reference proteome</keyword>
<organism evidence="1 2">
    <name type="scientific">Armillaria ostoyae</name>
    <name type="common">Armillaria root rot fungus</name>
    <dbReference type="NCBI Taxonomy" id="47428"/>
    <lineage>
        <taxon>Eukaryota</taxon>
        <taxon>Fungi</taxon>
        <taxon>Dikarya</taxon>
        <taxon>Basidiomycota</taxon>
        <taxon>Agaricomycotina</taxon>
        <taxon>Agaricomycetes</taxon>
        <taxon>Agaricomycetidae</taxon>
        <taxon>Agaricales</taxon>
        <taxon>Marasmiineae</taxon>
        <taxon>Physalacriaceae</taxon>
        <taxon>Armillaria</taxon>
    </lineage>
</organism>
<protein>
    <submittedName>
        <fullName evidence="1">Uncharacterized protein</fullName>
    </submittedName>
</protein>
<reference evidence="2" key="1">
    <citation type="journal article" date="2017" name="Nat. Ecol. Evol.">
        <title>Genome expansion and lineage-specific genetic innovations in the forest pathogenic fungi Armillaria.</title>
        <authorList>
            <person name="Sipos G."/>
            <person name="Prasanna A.N."/>
            <person name="Walter M.C."/>
            <person name="O'Connor E."/>
            <person name="Balint B."/>
            <person name="Krizsan K."/>
            <person name="Kiss B."/>
            <person name="Hess J."/>
            <person name="Varga T."/>
            <person name="Slot J."/>
            <person name="Riley R."/>
            <person name="Boka B."/>
            <person name="Rigling D."/>
            <person name="Barry K."/>
            <person name="Lee J."/>
            <person name="Mihaltcheva S."/>
            <person name="LaButti K."/>
            <person name="Lipzen A."/>
            <person name="Waldron R."/>
            <person name="Moloney N.M."/>
            <person name="Sperisen C."/>
            <person name="Kredics L."/>
            <person name="Vagvoelgyi C."/>
            <person name="Patrignani A."/>
            <person name="Fitzpatrick D."/>
            <person name="Nagy I."/>
            <person name="Doyle S."/>
            <person name="Anderson J.B."/>
            <person name="Grigoriev I.V."/>
            <person name="Gueldener U."/>
            <person name="Muensterkoetter M."/>
            <person name="Nagy L.G."/>
        </authorList>
    </citation>
    <scope>NUCLEOTIDE SEQUENCE [LARGE SCALE GENOMIC DNA]</scope>
    <source>
        <strain evidence="2">C18/9</strain>
    </source>
</reference>
<dbReference type="EMBL" id="FUEG01000002">
    <property type="protein sequence ID" value="SJK99576.1"/>
    <property type="molecule type" value="Genomic_DNA"/>
</dbReference>
<sequence>MSIFYRFRIRARSPALGGEGWYEHVIFNDYVASLRMYQGNSIVPVVLVRLFPDPCLVGSRTTVELFDGDNRNILNRRIIVAQISSIIFNTLHGPFTSQPFLWTSTDPYSLRFTLLIGPLLVGSTASFSKPLRKLPQKPTGQRRGGASGSILPYQNLVIQTRRRLIPPRSTSTCVPTFTYGKDAPGQDGYYAGYYQYLTDASHQRTELVMRSSLRTLI</sequence>
<proteinExistence type="predicted"/>